<evidence type="ECO:0000256" key="3">
    <source>
        <dbReference type="ARBA" id="ARBA00022989"/>
    </source>
</evidence>
<evidence type="ECO:0000313" key="8">
    <source>
        <dbReference type="Proteomes" id="UP001501509"/>
    </source>
</evidence>
<feature type="transmembrane region" description="Helical" evidence="5">
    <location>
        <begin position="148"/>
        <end position="167"/>
    </location>
</feature>
<name>A0ABN3QEZ4_9ACTN</name>
<feature type="transmembrane region" description="Helical" evidence="5">
    <location>
        <begin position="323"/>
        <end position="341"/>
    </location>
</feature>
<dbReference type="SUPFAM" id="SSF103473">
    <property type="entry name" value="MFS general substrate transporter"/>
    <property type="match status" value="1"/>
</dbReference>
<evidence type="ECO:0000256" key="2">
    <source>
        <dbReference type="ARBA" id="ARBA00022692"/>
    </source>
</evidence>
<dbReference type="PANTHER" id="PTHR23528">
    <property type="match status" value="1"/>
</dbReference>
<feature type="transmembrane region" description="Helical" evidence="5">
    <location>
        <begin position="200"/>
        <end position="217"/>
    </location>
</feature>
<dbReference type="EMBL" id="BAAATD010000012">
    <property type="protein sequence ID" value="GAA2624679.1"/>
    <property type="molecule type" value="Genomic_DNA"/>
</dbReference>
<comment type="subcellular location">
    <subcellularLocation>
        <location evidence="1">Cell membrane</location>
        <topology evidence="1">Multi-pass membrane protein</topology>
    </subcellularLocation>
</comment>
<dbReference type="PANTHER" id="PTHR23528:SF1">
    <property type="entry name" value="MAJOR FACILITATOR SUPERFAMILY (MFS) PROFILE DOMAIN-CONTAINING PROTEIN"/>
    <property type="match status" value="1"/>
</dbReference>
<dbReference type="Gene3D" id="1.20.1250.20">
    <property type="entry name" value="MFS general substrate transporter like domains"/>
    <property type="match status" value="2"/>
</dbReference>
<comment type="caution">
    <text evidence="7">The sequence shown here is derived from an EMBL/GenBank/DDBJ whole genome shotgun (WGS) entry which is preliminary data.</text>
</comment>
<dbReference type="InterPro" id="IPR036259">
    <property type="entry name" value="MFS_trans_sf"/>
</dbReference>
<dbReference type="Proteomes" id="UP001501509">
    <property type="component" value="Unassembled WGS sequence"/>
</dbReference>
<feature type="transmembrane region" description="Helical" evidence="5">
    <location>
        <begin position="229"/>
        <end position="249"/>
    </location>
</feature>
<dbReference type="InterPro" id="IPR011701">
    <property type="entry name" value="MFS"/>
</dbReference>
<keyword evidence="4 5" id="KW-0472">Membrane</keyword>
<evidence type="ECO:0000256" key="1">
    <source>
        <dbReference type="ARBA" id="ARBA00004651"/>
    </source>
</evidence>
<gene>
    <name evidence="7" type="ORF">GCM10010411_71470</name>
</gene>
<organism evidence="7 8">
    <name type="scientific">Actinomadura fulvescens</name>
    <dbReference type="NCBI Taxonomy" id="46160"/>
    <lineage>
        <taxon>Bacteria</taxon>
        <taxon>Bacillati</taxon>
        <taxon>Actinomycetota</taxon>
        <taxon>Actinomycetes</taxon>
        <taxon>Streptosporangiales</taxon>
        <taxon>Thermomonosporaceae</taxon>
        <taxon>Actinomadura</taxon>
    </lineage>
</organism>
<protein>
    <submittedName>
        <fullName evidence="7">MFS transporter</fullName>
    </submittedName>
</protein>
<feature type="transmembrane region" description="Helical" evidence="5">
    <location>
        <begin position="62"/>
        <end position="79"/>
    </location>
</feature>
<evidence type="ECO:0000256" key="4">
    <source>
        <dbReference type="ARBA" id="ARBA00023136"/>
    </source>
</evidence>
<evidence type="ECO:0000259" key="6">
    <source>
        <dbReference type="PROSITE" id="PS50850"/>
    </source>
</evidence>
<evidence type="ECO:0000313" key="7">
    <source>
        <dbReference type="EMBL" id="GAA2624679.1"/>
    </source>
</evidence>
<proteinExistence type="predicted"/>
<dbReference type="PROSITE" id="PS50850">
    <property type="entry name" value="MFS"/>
    <property type="match status" value="1"/>
</dbReference>
<keyword evidence="2 5" id="KW-0812">Transmembrane</keyword>
<accession>A0ABN3QEZ4</accession>
<keyword evidence="3 5" id="KW-1133">Transmembrane helix</keyword>
<feature type="transmembrane region" description="Helical" evidence="5">
    <location>
        <begin position="27"/>
        <end position="50"/>
    </location>
</feature>
<reference evidence="7 8" key="1">
    <citation type="journal article" date="2019" name="Int. J. Syst. Evol. Microbiol.">
        <title>The Global Catalogue of Microorganisms (GCM) 10K type strain sequencing project: providing services to taxonomists for standard genome sequencing and annotation.</title>
        <authorList>
            <consortium name="The Broad Institute Genomics Platform"/>
            <consortium name="The Broad Institute Genome Sequencing Center for Infectious Disease"/>
            <person name="Wu L."/>
            <person name="Ma J."/>
        </authorList>
    </citation>
    <scope>NUCLEOTIDE SEQUENCE [LARGE SCALE GENOMIC DNA]</scope>
    <source>
        <strain evidence="7 8">JCM 6833</strain>
    </source>
</reference>
<feature type="transmembrane region" description="Helical" evidence="5">
    <location>
        <begin position="85"/>
        <end position="110"/>
    </location>
</feature>
<feature type="domain" description="Major facilitator superfamily (MFS) profile" evidence="6">
    <location>
        <begin position="191"/>
        <end position="373"/>
    </location>
</feature>
<keyword evidence="8" id="KW-1185">Reference proteome</keyword>
<feature type="transmembrane region" description="Helical" evidence="5">
    <location>
        <begin position="261"/>
        <end position="279"/>
    </location>
</feature>
<dbReference type="Pfam" id="PF07690">
    <property type="entry name" value="MFS_1"/>
    <property type="match status" value="1"/>
</dbReference>
<sequence length="373" mass="38455">MWIGLLASAQVLVPSQIEVIDPARKEWALGVVTAAGALAAVISAPLVGILSDRTQWRFGKRRSWIVGGSALCVAALLALPMQSSIVGVALCWILVHGGVGGIHAVVCAVVADRVAVNRRGTVFGVVDLAQPVGLVAGTLLVSNLPVEAAYPLVAVLVGLFALPYALVGRDVPGAARDTGRWLPDLAALGPDFAWAWTGRFAAQLATSLATIYLLYFLRDEIRMDDPVQGVAVLSLLFTAGIVVAGLLAGRLSDRLQRRKPFVITAALLMAVALSGMALISNWTVAVIAAAVLGAGYGAYLAVDQALVTQLLRNGGDRGKDLGTMNMAGSGAVVLAPVIAVGSVGHGGYTLLFMLAAGMAVLSGLLIQPIKSVS</sequence>
<feature type="transmembrane region" description="Helical" evidence="5">
    <location>
        <begin position="285"/>
        <end position="302"/>
    </location>
</feature>
<dbReference type="InterPro" id="IPR020846">
    <property type="entry name" value="MFS_dom"/>
</dbReference>
<feature type="transmembrane region" description="Helical" evidence="5">
    <location>
        <begin position="122"/>
        <end position="142"/>
    </location>
</feature>
<feature type="transmembrane region" description="Helical" evidence="5">
    <location>
        <begin position="347"/>
        <end position="366"/>
    </location>
</feature>
<evidence type="ECO:0000256" key="5">
    <source>
        <dbReference type="SAM" id="Phobius"/>
    </source>
</evidence>